<dbReference type="OrthoDB" id="9797653at2"/>
<organism evidence="2 3">
    <name type="scientific">Nocardia nova SH22a</name>
    <dbReference type="NCBI Taxonomy" id="1415166"/>
    <lineage>
        <taxon>Bacteria</taxon>
        <taxon>Bacillati</taxon>
        <taxon>Actinomycetota</taxon>
        <taxon>Actinomycetes</taxon>
        <taxon>Mycobacteriales</taxon>
        <taxon>Nocardiaceae</taxon>
        <taxon>Nocardia</taxon>
    </lineage>
</organism>
<dbReference type="GO" id="GO:0008410">
    <property type="term" value="F:CoA-transferase activity"/>
    <property type="evidence" value="ECO:0007669"/>
    <property type="project" value="TreeGrafter"/>
</dbReference>
<dbReference type="PANTHER" id="PTHR48207">
    <property type="entry name" value="SUCCINATE--HYDROXYMETHYLGLUTARATE COA-TRANSFERASE"/>
    <property type="match status" value="1"/>
</dbReference>
<dbReference type="InterPro" id="IPR023606">
    <property type="entry name" value="CoA-Trfase_III_dom_1_sf"/>
</dbReference>
<dbReference type="HOGENOM" id="CLU_033975_2_1_11"/>
<dbReference type="eggNOG" id="COG1804">
    <property type="taxonomic scope" value="Bacteria"/>
</dbReference>
<protein>
    <submittedName>
        <fullName evidence="2">CoA-transferase family III protein</fullName>
    </submittedName>
</protein>
<dbReference type="PATRIC" id="fig|1415166.3.peg.6892"/>
<dbReference type="InterPro" id="IPR050483">
    <property type="entry name" value="CoA-transferase_III_domain"/>
</dbReference>
<dbReference type="KEGG" id="nno:NONO_c67100"/>
<dbReference type="InterPro" id="IPR003673">
    <property type="entry name" value="CoA-Trfase_fam_III"/>
</dbReference>
<accession>W5TQF3</accession>
<evidence type="ECO:0000313" key="2">
    <source>
        <dbReference type="EMBL" id="AHH21477.1"/>
    </source>
</evidence>
<name>W5TQF3_9NOCA</name>
<gene>
    <name evidence="2" type="ORF">NONO_c67100</name>
</gene>
<keyword evidence="3" id="KW-1185">Reference proteome</keyword>
<evidence type="ECO:0000256" key="1">
    <source>
        <dbReference type="ARBA" id="ARBA00022679"/>
    </source>
</evidence>
<reference evidence="2 3" key="1">
    <citation type="journal article" date="2014" name="Appl. Environ. Microbiol.">
        <title>Insights into the Microbial Degradation of Rubber and Gutta-Percha by Analysis of the Complete Genome of Nocardia nova SH22a.</title>
        <authorList>
            <person name="Luo Q."/>
            <person name="Hiessl S."/>
            <person name="Poehlein A."/>
            <person name="Daniel R."/>
            <person name="Steinbuchel A."/>
        </authorList>
    </citation>
    <scope>NUCLEOTIDE SEQUENCE [LARGE SCALE GENOMIC DNA]</scope>
    <source>
        <strain evidence="2">SH22a</strain>
    </source>
</reference>
<dbReference type="PANTHER" id="PTHR48207:SF3">
    <property type="entry name" value="SUCCINATE--HYDROXYMETHYLGLUTARATE COA-TRANSFERASE"/>
    <property type="match status" value="1"/>
</dbReference>
<dbReference type="EMBL" id="CP006850">
    <property type="protein sequence ID" value="AHH21477.1"/>
    <property type="molecule type" value="Genomic_DNA"/>
</dbReference>
<dbReference type="AlphaFoldDB" id="W5TQF3"/>
<sequence length="380" mass="40429">MRPLHGVRVVEFAHVAAGPFAGMLLADLGADVVKVEPPTGDQMRAWPPFADDGDERFSHNFASVNRNKRSVVADLRDPGDLARVRDLVAAADVLVENYRPGVLDRLGVGYDRVRHPGFVYCSISGYGLTGPFVDHGAYDVVIQGMSGLMSVTGEADGGPVKAGVPVGDFTAGLYAAYSIAAVLPQARAEGRSVRLDCPMLDCLLGISALQTSEFWGSGKEPARLGTAHPRNAPYQGFTAADGDFTVAAGNDRLWAAVAEVVGAPELVEDPRFLTQLDRVAHHTELAVILQARFATGKRDHWIAELRARGVPSGPVNSFGDILSGEHVRDTGLVGSLDVPVAGPTPTVVFPVRIEGQDARLDRAAPRLGGDDDVYDEWCGT</sequence>
<dbReference type="Proteomes" id="UP000019150">
    <property type="component" value="Chromosome"/>
</dbReference>
<dbReference type="Gene3D" id="3.40.50.10540">
    <property type="entry name" value="Crotonobetainyl-coa:carnitine coa-transferase, domain 1"/>
    <property type="match status" value="1"/>
</dbReference>
<dbReference type="Gene3D" id="3.30.1540.10">
    <property type="entry name" value="formyl-coa transferase, domain 3"/>
    <property type="match status" value="1"/>
</dbReference>
<dbReference type="STRING" id="1415166.NONO_c67100"/>
<dbReference type="RefSeq" id="WP_025352781.1">
    <property type="nucleotide sequence ID" value="NZ_CP006850.1"/>
</dbReference>
<keyword evidence="1 2" id="KW-0808">Transferase</keyword>
<dbReference type="InterPro" id="IPR044855">
    <property type="entry name" value="CoA-Trfase_III_dom3_sf"/>
</dbReference>
<dbReference type="Pfam" id="PF02515">
    <property type="entry name" value="CoA_transf_3"/>
    <property type="match status" value="1"/>
</dbReference>
<dbReference type="SUPFAM" id="SSF89796">
    <property type="entry name" value="CoA-transferase family III (CaiB/BaiF)"/>
    <property type="match status" value="1"/>
</dbReference>
<proteinExistence type="predicted"/>
<evidence type="ECO:0000313" key="3">
    <source>
        <dbReference type="Proteomes" id="UP000019150"/>
    </source>
</evidence>